<dbReference type="EMBL" id="CAJJDP010000001">
    <property type="protein sequence ID" value="CAD8131987.1"/>
    <property type="molecule type" value="Genomic_DNA"/>
</dbReference>
<keyword evidence="3" id="KW-1185">Reference proteome</keyword>
<evidence type="ECO:0000313" key="3">
    <source>
        <dbReference type="Proteomes" id="UP000683925"/>
    </source>
</evidence>
<keyword evidence="1" id="KW-0175">Coiled coil</keyword>
<reference evidence="2" key="1">
    <citation type="submission" date="2021-01" db="EMBL/GenBank/DDBJ databases">
        <authorList>
            <consortium name="Genoscope - CEA"/>
            <person name="William W."/>
        </authorList>
    </citation>
    <scope>NUCLEOTIDE SEQUENCE</scope>
</reference>
<proteinExistence type="predicted"/>
<organism evidence="2 3">
    <name type="scientific">Paramecium octaurelia</name>
    <dbReference type="NCBI Taxonomy" id="43137"/>
    <lineage>
        <taxon>Eukaryota</taxon>
        <taxon>Sar</taxon>
        <taxon>Alveolata</taxon>
        <taxon>Ciliophora</taxon>
        <taxon>Intramacronucleata</taxon>
        <taxon>Oligohymenophorea</taxon>
        <taxon>Peniculida</taxon>
        <taxon>Parameciidae</taxon>
        <taxon>Paramecium</taxon>
    </lineage>
</organism>
<dbReference type="OMA" id="ELCATPK"/>
<feature type="coiled-coil region" evidence="1">
    <location>
        <begin position="68"/>
        <end position="102"/>
    </location>
</feature>
<gene>
    <name evidence="2" type="ORF">POCTA_138.1.T0030205</name>
</gene>
<dbReference type="Proteomes" id="UP000683925">
    <property type="component" value="Unassembled WGS sequence"/>
</dbReference>
<dbReference type="AlphaFoldDB" id="A0A8S1RXD4"/>
<sequence>MLTYTDFCLKLAKIIKDEQIESLTLKTLVDETIDLLDRQQPPVDTYEEVIAKELLFYRTECQYLNKLRLSLQNQVKLLQRQLQEEKETNTELSNVLKTQKQEQLLNKTKTEGLNNIAQKNEPQNVSARQQKNQFNITQRQALQPQTTKQMQLAPHLTIEIKNIKTPLLEHQDPKNLKELFQQCVQQISRENQMRGNHIKKNKQMCSRDFSGQFHISEDQKDDNFSKLDIKTLTEKFFLNPQFFKMIEAQLFDVKCCNNKACLYNFKQSQLSSEAQQIQNESKILQIPKKIPQFRSDHRSRSVGRQDDLKLQYQYLFADVLRLERELCATPKQNKNRQIELKSQLKDIREKLYQLQCKILN</sequence>
<protein>
    <submittedName>
        <fullName evidence="2">Uncharacterized protein</fullName>
    </submittedName>
</protein>
<evidence type="ECO:0000313" key="2">
    <source>
        <dbReference type="EMBL" id="CAD8131987.1"/>
    </source>
</evidence>
<evidence type="ECO:0000256" key="1">
    <source>
        <dbReference type="SAM" id="Coils"/>
    </source>
</evidence>
<dbReference type="OrthoDB" id="295484at2759"/>
<accession>A0A8S1RXD4</accession>
<comment type="caution">
    <text evidence="2">The sequence shown here is derived from an EMBL/GenBank/DDBJ whole genome shotgun (WGS) entry which is preliminary data.</text>
</comment>
<name>A0A8S1RXD4_PAROT</name>